<keyword evidence="2" id="KW-1185">Reference proteome</keyword>
<reference evidence="1" key="1">
    <citation type="submission" date="2022-10" db="EMBL/GenBank/DDBJ databases">
        <title>Chitinophaga sp. nov., isolated from soil.</title>
        <authorList>
            <person name="Jeon C.O."/>
        </authorList>
    </citation>
    <scope>NUCLEOTIDE SEQUENCE</scope>
    <source>
        <strain evidence="1">R8</strain>
    </source>
</reference>
<accession>A0ABY6J6I6</accession>
<evidence type="ECO:0000313" key="1">
    <source>
        <dbReference type="EMBL" id="UYQ93774.1"/>
    </source>
</evidence>
<dbReference type="EMBL" id="CP107006">
    <property type="protein sequence ID" value="UYQ93774.1"/>
    <property type="molecule type" value="Genomic_DNA"/>
</dbReference>
<sequence length="253" mass="27227">MLRTFTIGCFILLCVITACKKGTAVEEYYFSSLSAELLELPGTPVLDVYFNDTKIDTLKPGAVWSGASAKMMGAGKEVNIIFKRKGTSEVLLDTTVTPAAGQTVKLKFVCSSDLGLKEFISLEPSKPLGTDTATIRLFNTLPEELVADSILLDAIIYSGRGAALTQVAVFPNLEKNKVHSNIATIPLKDATGRRILYWLKFRNARTGVFIKSAAGVETQPVSIPASARYLLVLSGIDDGGGLNWTVTGSELPF</sequence>
<name>A0ABY6J6I6_9BACT</name>
<gene>
    <name evidence="1" type="ORF">MKQ68_01520</name>
</gene>
<dbReference type="RefSeq" id="WP_264281782.1">
    <property type="nucleotide sequence ID" value="NZ_CP107006.1"/>
</dbReference>
<organism evidence="1 2">
    <name type="scientific">Chitinophaga horti</name>
    <dbReference type="NCBI Taxonomy" id="2920382"/>
    <lineage>
        <taxon>Bacteria</taxon>
        <taxon>Pseudomonadati</taxon>
        <taxon>Bacteroidota</taxon>
        <taxon>Chitinophagia</taxon>
        <taxon>Chitinophagales</taxon>
        <taxon>Chitinophagaceae</taxon>
        <taxon>Chitinophaga</taxon>
    </lineage>
</organism>
<evidence type="ECO:0008006" key="3">
    <source>
        <dbReference type="Google" id="ProtNLM"/>
    </source>
</evidence>
<evidence type="ECO:0000313" key="2">
    <source>
        <dbReference type="Proteomes" id="UP001162741"/>
    </source>
</evidence>
<dbReference type="PROSITE" id="PS51257">
    <property type="entry name" value="PROKAR_LIPOPROTEIN"/>
    <property type="match status" value="1"/>
</dbReference>
<protein>
    <recommendedName>
        <fullName evidence="3">DUF4397 domain-containing protein</fullName>
    </recommendedName>
</protein>
<dbReference type="Proteomes" id="UP001162741">
    <property type="component" value="Chromosome"/>
</dbReference>
<proteinExistence type="predicted"/>